<gene>
    <name evidence="4" type="ORF">OUY22_19590</name>
</gene>
<dbReference type="PANTHER" id="PTHR30061">
    <property type="entry name" value="MALTOSE-BINDING PERIPLASMIC PROTEIN"/>
    <property type="match status" value="1"/>
</dbReference>
<evidence type="ECO:0000256" key="3">
    <source>
        <dbReference type="ARBA" id="ARBA00022729"/>
    </source>
</evidence>
<protein>
    <submittedName>
        <fullName evidence="4">ABC transporter substrate-binding protein</fullName>
    </submittedName>
</protein>
<keyword evidence="2" id="KW-0813">Transport</keyword>
<organism evidence="4 5">
    <name type="scientific">Nonomuraea corallina</name>
    <dbReference type="NCBI Taxonomy" id="2989783"/>
    <lineage>
        <taxon>Bacteria</taxon>
        <taxon>Bacillati</taxon>
        <taxon>Actinomycetota</taxon>
        <taxon>Actinomycetes</taxon>
        <taxon>Streptosporangiales</taxon>
        <taxon>Streptosporangiaceae</taxon>
        <taxon>Nonomuraea</taxon>
    </lineage>
</organism>
<dbReference type="EMBL" id="JAPNNL010000076">
    <property type="protein sequence ID" value="MDA0635628.1"/>
    <property type="molecule type" value="Genomic_DNA"/>
</dbReference>
<evidence type="ECO:0000256" key="2">
    <source>
        <dbReference type="ARBA" id="ARBA00022448"/>
    </source>
</evidence>
<keyword evidence="5" id="KW-1185">Reference proteome</keyword>
<dbReference type="PANTHER" id="PTHR30061:SF50">
    <property type="entry name" value="MALTOSE_MALTODEXTRIN-BINDING PERIPLASMIC PROTEIN"/>
    <property type="match status" value="1"/>
</dbReference>
<evidence type="ECO:0000313" key="4">
    <source>
        <dbReference type="EMBL" id="MDA0635628.1"/>
    </source>
</evidence>
<dbReference type="CDD" id="cd14750">
    <property type="entry name" value="PBP2_TMBP"/>
    <property type="match status" value="1"/>
</dbReference>
<dbReference type="InterPro" id="IPR006059">
    <property type="entry name" value="SBP"/>
</dbReference>
<sequence>MHLPNTYVTSAHKEEIAVFRRLALVLAVLTATGCAATGDEGGDTARTGGTGPITFATGRDTTAYLQPLLDRWNQAHPAEKVTLIELPEAADEQRAQMVANLQARSTRYDVLGLDVVWTAEFAENGWIIPLERGSFPLDKFLPPVVKTAIYKDKLWAVPYTSNAGLLYYRTDLVRKPPRTWAELRQQAQQITKKHDIEGYAGQFLAYEGLTVNFSEAVQSAGGQILSTDGTQVTLDPASATTALEFLQQGLREGWIPEESLNYKEEESRLAFQEGRLAFARNWPHAYGPARNRLGDKIAVTTLPGPDGPGSSSLGGINLAISAYSQHQQTATEFIRYFTSLENERRVLTEGSFPPVWTELYDDPELIERFPYLPVLKESILAAEPRAASPHYNQLSLVIASTVAKALNPPISETADDVAVSLKAELEEIIRTQ</sequence>
<dbReference type="Proteomes" id="UP001144036">
    <property type="component" value="Unassembled WGS sequence"/>
</dbReference>
<dbReference type="SUPFAM" id="SSF53850">
    <property type="entry name" value="Periplasmic binding protein-like II"/>
    <property type="match status" value="1"/>
</dbReference>
<name>A0ABT4SF21_9ACTN</name>
<dbReference type="Gene3D" id="3.40.190.10">
    <property type="entry name" value="Periplasmic binding protein-like II"/>
    <property type="match status" value="2"/>
</dbReference>
<dbReference type="RefSeq" id="WP_270156476.1">
    <property type="nucleotide sequence ID" value="NZ_JAPNNL010000076.1"/>
</dbReference>
<keyword evidence="3" id="KW-0732">Signal</keyword>
<evidence type="ECO:0000313" key="5">
    <source>
        <dbReference type="Proteomes" id="UP001144036"/>
    </source>
</evidence>
<comment type="caution">
    <text evidence="4">The sequence shown here is derived from an EMBL/GenBank/DDBJ whole genome shotgun (WGS) entry which is preliminary data.</text>
</comment>
<evidence type="ECO:0000256" key="1">
    <source>
        <dbReference type="ARBA" id="ARBA00008520"/>
    </source>
</evidence>
<dbReference type="Pfam" id="PF01547">
    <property type="entry name" value="SBP_bac_1"/>
    <property type="match status" value="1"/>
</dbReference>
<comment type="similarity">
    <text evidence="1">Belongs to the bacterial solute-binding protein 1 family.</text>
</comment>
<reference evidence="4" key="1">
    <citation type="submission" date="2022-11" db="EMBL/GenBank/DDBJ databases">
        <title>Nonomuraea corallina sp. nov., a new species of the genus Nonomuraea isolated from sea side sediment in Thai sea.</title>
        <authorList>
            <person name="Ngamcharungchit C."/>
            <person name="Matsumoto A."/>
            <person name="Suriyachadkun C."/>
            <person name="Panbangred W."/>
            <person name="Inahashi Y."/>
            <person name="Intra B."/>
        </authorList>
    </citation>
    <scope>NUCLEOTIDE SEQUENCE</scope>
    <source>
        <strain evidence="4">MCN248</strain>
    </source>
</reference>
<proteinExistence type="inferred from homology"/>
<accession>A0ABT4SF21</accession>